<comment type="subcellular location">
    <subcellularLocation>
        <location evidence="1">Membrane</location>
        <topology evidence="1">Multi-pass membrane protein</topology>
    </subcellularLocation>
</comment>
<dbReference type="PANTHER" id="PTHR46181:SF3">
    <property type="entry name" value="MITOCHONDRIAL GLYCINE TRANSPORTER"/>
    <property type="match status" value="1"/>
</dbReference>
<keyword evidence="8" id="KW-1185">Reference proteome</keyword>
<dbReference type="Gene3D" id="1.50.40.10">
    <property type="entry name" value="Mitochondrial carrier domain"/>
    <property type="match status" value="1"/>
</dbReference>
<keyword evidence="3 5" id="KW-0812">Transmembrane</keyword>
<dbReference type="GO" id="GO:1904983">
    <property type="term" value="P:glycine import into mitochondrion"/>
    <property type="evidence" value="ECO:0007669"/>
    <property type="project" value="TreeGrafter"/>
</dbReference>
<dbReference type="PANTHER" id="PTHR46181">
    <property type="entry name" value="MITOCHONDRIAL GLYCINE TRANSPORTER"/>
    <property type="match status" value="1"/>
</dbReference>
<evidence type="ECO:0000313" key="8">
    <source>
        <dbReference type="Proteomes" id="UP000593567"/>
    </source>
</evidence>
<dbReference type="InterPro" id="IPR023395">
    <property type="entry name" value="MCP_dom_sf"/>
</dbReference>
<feature type="repeat" description="Solcar" evidence="5">
    <location>
        <begin position="128"/>
        <end position="212"/>
    </location>
</feature>
<dbReference type="GO" id="GO:0015187">
    <property type="term" value="F:glycine transmembrane transporter activity"/>
    <property type="evidence" value="ECO:0007669"/>
    <property type="project" value="TreeGrafter"/>
</dbReference>
<comment type="similarity">
    <text evidence="2 6">Belongs to the mitochondrial carrier (TC 2.A.29) family.</text>
</comment>
<dbReference type="InterPro" id="IPR018108">
    <property type="entry name" value="MCP_transmembrane"/>
</dbReference>
<evidence type="ECO:0000256" key="6">
    <source>
        <dbReference type="RuleBase" id="RU000488"/>
    </source>
</evidence>
<dbReference type="EMBL" id="VXIV02001275">
    <property type="protein sequence ID" value="KAF6033632.1"/>
    <property type="molecule type" value="Genomic_DNA"/>
</dbReference>
<keyword evidence="6" id="KW-0813">Transport</keyword>
<reference evidence="7" key="1">
    <citation type="submission" date="2020-06" db="EMBL/GenBank/DDBJ databases">
        <title>Draft genome of Bugula neritina, a colonial animal packing powerful symbionts and potential medicines.</title>
        <authorList>
            <person name="Rayko M."/>
        </authorList>
    </citation>
    <scope>NUCLEOTIDE SEQUENCE [LARGE SCALE GENOMIC DNA]</scope>
    <source>
        <strain evidence="7">Kwan_BN1</strain>
    </source>
</reference>
<dbReference type="Proteomes" id="UP000593567">
    <property type="component" value="Unassembled WGS sequence"/>
</dbReference>
<dbReference type="GO" id="GO:0016020">
    <property type="term" value="C:membrane"/>
    <property type="evidence" value="ECO:0007669"/>
    <property type="project" value="UniProtKB-SubCell"/>
</dbReference>
<evidence type="ECO:0000256" key="4">
    <source>
        <dbReference type="ARBA" id="ARBA00023136"/>
    </source>
</evidence>
<comment type="caution">
    <text evidence="7">The sequence shown here is derived from an EMBL/GenBank/DDBJ whole genome shotgun (WGS) entry which is preliminary data.</text>
</comment>
<dbReference type="GO" id="GO:0005739">
    <property type="term" value="C:mitochondrion"/>
    <property type="evidence" value="ECO:0007669"/>
    <property type="project" value="TreeGrafter"/>
</dbReference>
<evidence type="ECO:0000313" key="7">
    <source>
        <dbReference type="EMBL" id="KAF6033632.1"/>
    </source>
</evidence>
<dbReference type="PROSITE" id="PS50920">
    <property type="entry name" value="SOLCAR"/>
    <property type="match status" value="2"/>
</dbReference>
<sequence>MELVLGFESSWHEQTEKTRIPIDMSVQNGDNAMSPLIKSFVAGSLSGTCSTLILQPLDLVKTRLQRDKTLHGGRSQGVLNIYRNVVKNEGVFALWKGLTPALLRCVPGLGLYFCTLTALQSNLSSPTPTSLQILTIGATARSLSVITLLPFTVIKTRLESGVYKYSGVVNALITIYKTEGPRGLYSGILATLVRDVPFSSLYLLLYTRAKKLVSAERYEGLVKLSCVSPLVWLLERQPPFSHNLQTLSKLTCRQRESLSYLLFYIYTGLVVSQVLCLGSCPVSCVELPWLPSHGRVMNTFLQSCDSSVVQP</sequence>
<dbReference type="AlphaFoldDB" id="A0A7J7K4R5"/>
<name>A0A7J7K4R5_BUGNE</name>
<evidence type="ECO:0000256" key="3">
    <source>
        <dbReference type="ARBA" id="ARBA00022692"/>
    </source>
</evidence>
<evidence type="ECO:0000256" key="1">
    <source>
        <dbReference type="ARBA" id="ARBA00004141"/>
    </source>
</evidence>
<proteinExistence type="inferred from homology"/>
<keyword evidence="4 5" id="KW-0472">Membrane</keyword>
<dbReference type="SUPFAM" id="SSF103506">
    <property type="entry name" value="Mitochondrial carrier"/>
    <property type="match status" value="1"/>
</dbReference>
<evidence type="ECO:0000256" key="5">
    <source>
        <dbReference type="PROSITE-ProRule" id="PRU00282"/>
    </source>
</evidence>
<organism evidence="7 8">
    <name type="scientific">Bugula neritina</name>
    <name type="common">Brown bryozoan</name>
    <name type="synonym">Sertularia neritina</name>
    <dbReference type="NCBI Taxonomy" id="10212"/>
    <lineage>
        <taxon>Eukaryota</taxon>
        <taxon>Metazoa</taxon>
        <taxon>Spiralia</taxon>
        <taxon>Lophotrochozoa</taxon>
        <taxon>Bryozoa</taxon>
        <taxon>Gymnolaemata</taxon>
        <taxon>Cheilostomatida</taxon>
        <taxon>Flustrina</taxon>
        <taxon>Buguloidea</taxon>
        <taxon>Bugulidae</taxon>
        <taxon>Bugula</taxon>
    </lineage>
</organism>
<feature type="repeat" description="Solcar" evidence="5">
    <location>
        <begin position="34"/>
        <end position="122"/>
    </location>
</feature>
<gene>
    <name evidence="7" type="ORF">EB796_008059</name>
</gene>
<protein>
    <submittedName>
        <fullName evidence="7">SLC25A38</fullName>
    </submittedName>
</protein>
<dbReference type="Pfam" id="PF00153">
    <property type="entry name" value="Mito_carr"/>
    <property type="match status" value="2"/>
</dbReference>
<dbReference type="OrthoDB" id="1924968at2759"/>
<evidence type="ECO:0000256" key="2">
    <source>
        <dbReference type="ARBA" id="ARBA00006375"/>
    </source>
</evidence>
<accession>A0A7J7K4R5</accession>